<accession>K1PWE6</accession>
<dbReference type="InParanoid" id="K1PWE6"/>
<dbReference type="AlphaFoldDB" id="K1PWE6"/>
<feature type="compositionally biased region" description="Basic and acidic residues" evidence="1">
    <location>
        <begin position="75"/>
        <end position="85"/>
    </location>
</feature>
<feature type="compositionally biased region" description="Basic and acidic residues" evidence="1">
    <location>
        <begin position="94"/>
        <end position="108"/>
    </location>
</feature>
<gene>
    <name evidence="2" type="ORF">CGI_10005706</name>
</gene>
<feature type="region of interest" description="Disordered" evidence="1">
    <location>
        <begin position="75"/>
        <end position="111"/>
    </location>
</feature>
<evidence type="ECO:0000256" key="1">
    <source>
        <dbReference type="SAM" id="MobiDB-lite"/>
    </source>
</evidence>
<dbReference type="HOGENOM" id="CLU_601650_0_0_1"/>
<name>K1PWE6_MAGGI</name>
<proteinExistence type="predicted"/>
<dbReference type="EMBL" id="JH819088">
    <property type="protein sequence ID" value="EKC20625.1"/>
    <property type="molecule type" value="Genomic_DNA"/>
</dbReference>
<evidence type="ECO:0000313" key="2">
    <source>
        <dbReference type="EMBL" id="EKC20625.1"/>
    </source>
</evidence>
<protein>
    <submittedName>
        <fullName evidence="2">Uncharacterized protein</fullName>
    </submittedName>
</protein>
<sequence>MSKRRVKATSKGDYVWVLVQFDDQVYSIDKLQNLENEGGETGENLDLTEGARCMAEYNKEYYPATVVCMNENKEEVMKKKKEKETKKKSRKRGKPSEDKENVNEKEGLDLDSFGDVNMAGVQAQGAATTRNVEVSPVAVLSPTVPLVPSTTPSRQVFRGAPSTQSRQVFFGDAPSSSAVEHLEAEPTISDVKNAKKSRGRRGPLATSVSSAFRVLQDTCTSCMMLEEQLFHLQRAYEEQAKEISSWRNQCLYLQDALDKSRSPLEMTGNAESVPGLSTQKEHYRPKRGVQIALSGYRILNEGEDVPPDFIRLSSMGKVIVPKIWLHSGVLNVYVQLYKHMHCRLGDGLNTASDSPIDRLPESRNASKYRQGHSYETNIKNKLPNQPIFETLPVIVKAKLPMTKEVVKFYKKGNNSKLDRDFPQLKYATTTSRELLSVLKTIGEQTSEILKIKVGV</sequence>
<reference evidence="2" key="1">
    <citation type="journal article" date="2012" name="Nature">
        <title>The oyster genome reveals stress adaptation and complexity of shell formation.</title>
        <authorList>
            <person name="Zhang G."/>
            <person name="Fang X."/>
            <person name="Guo X."/>
            <person name="Li L."/>
            <person name="Luo R."/>
            <person name="Xu F."/>
            <person name="Yang P."/>
            <person name="Zhang L."/>
            <person name="Wang X."/>
            <person name="Qi H."/>
            <person name="Xiong Z."/>
            <person name="Que H."/>
            <person name="Xie Y."/>
            <person name="Holland P.W."/>
            <person name="Paps J."/>
            <person name="Zhu Y."/>
            <person name="Wu F."/>
            <person name="Chen Y."/>
            <person name="Wang J."/>
            <person name="Peng C."/>
            <person name="Meng J."/>
            <person name="Yang L."/>
            <person name="Liu J."/>
            <person name="Wen B."/>
            <person name="Zhang N."/>
            <person name="Huang Z."/>
            <person name="Zhu Q."/>
            <person name="Feng Y."/>
            <person name="Mount A."/>
            <person name="Hedgecock D."/>
            <person name="Xu Z."/>
            <person name="Liu Y."/>
            <person name="Domazet-Loso T."/>
            <person name="Du Y."/>
            <person name="Sun X."/>
            <person name="Zhang S."/>
            <person name="Liu B."/>
            <person name="Cheng P."/>
            <person name="Jiang X."/>
            <person name="Li J."/>
            <person name="Fan D."/>
            <person name="Wang W."/>
            <person name="Fu W."/>
            <person name="Wang T."/>
            <person name="Wang B."/>
            <person name="Zhang J."/>
            <person name="Peng Z."/>
            <person name="Li Y."/>
            <person name="Li N."/>
            <person name="Wang J."/>
            <person name="Chen M."/>
            <person name="He Y."/>
            <person name="Tan F."/>
            <person name="Song X."/>
            <person name="Zheng Q."/>
            <person name="Huang R."/>
            <person name="Yang H."/>
            <person name="Du X."/>
            <person name="Chen L."/>
            <person name="Yang M."/>
            <person name="Gaffney P.M."/>
            <person name="Wang S."/>
            <person name="Luo L."/>
            <person name="She Z."/>
            <person name="Ming Y."/>
            <person name="Huang W."/>
            <person name="Zhang S."/>
            <person name="Huang B."/>
            <person name="Zhang Y."/>
            <person name="Qu T."/>
            <person name="Ni P."/>
            <person name="Miao G."/>
            <person name="Wang J."/>
            <person name="Wang Q."/>
            <person name="Steinberg C.E."/>
            <person name="Wang H."/>
            <person name="Li N."/>
            <person name="Qian L."/>
            <person name="Zhang G."/>
            <person name="Li Y."/>
            <person name="Yang H."/>
            <person name="Liu X."/>
            <person name="Wang J."/>
            <person name="Yin Y."/>
            <person name="Wang J."/>
        </authorList>
    </citation>
    <scope>NUCLEOTIDE SEQUENCE [LARGE SCALE GENOMIC DNA]</scope>
    <source>
        <strain evidence="2">05x7-T-G4-1.051#20</strain>
    </source>
</reference>
<organism evidence="2">
    <name type="scientific">Magallana gigas</name>
    <name type="common">Pacific oyster</name>
    <name type="synonym">Crassostrea gigas</name>
    <dbReference type="NCBI Taxonomy" id="29159"/>
    <lineage>
        <taxon>Eukaryota</taxon>
        <taxon>Metazoa</taxon>
        <taxon>Spiralia</taxon>
        <taxon>Lophotrochozoa</taxon>
        <taxon>Mollusca</taxon>
        <taxon>Bivalvia</taxon>
        <taxon>Autobranchia</taxon>
        <taxon>Pteriomorphia</taxon>
        <taxon>Ostreida</taxon>
        <taxon>Ostreoidea</taxon>
        <taxon>Ostreidae</taxon>
        <taxon>Magallana</taxon>
    </lineage>
</organism>